<dbReference type="AlphaFoldDB" id="A0A1L7I2T1"/>
<keyword evidence="2" id="KW-1185">Reference proteome</keyword>
<accession>A0A1L7I2T1</accession>
<reference evidence="1 2" key="1">
    <citation type="submission" date="2016-07" db="EMBL/GenBank/DDBJ databases">
        <title>Multi-omics approach to identify versatile polysaccharide utilization systems of a marine flavobacterium Gramella flava.</title>
        <authorList>
            <person name="Tang K."/>
        </authorList>
    </citation>
    <scope>NUCLEOTIDE SEQUENCE [LARGE SCALE GENOMIC DNA]</scope>
    <source>
        <strain evidence="1 2">JLT2011</strain>
    </source>
</reference>
<gene>
    <name evidence="1" type="ORF">GRFL_1176</name>
</gene>
<dbReference type="EMBL" id="CP016359">
    <property type="protein sequence ID" value="APU67900.1"/>
    <property type="molecule type" value="Genomic_DNA"/>
</dbReference>
<dbReference type="Proteomes" id="UP000186230">
    <property type="component" value="Chromosome"/>
</dbReference>
<evidence type="ECO:0000313" key="2">
    <source>
        <dbReference type="Proteomes" id="UP000186230"/>
    </source>
</evidence>
<evidence type="ECO:0000313" key="1">
    <source>
        <dbReference type="EMBL" id="APU67900.1"/>
    </source>
</evidence>
<name>A0A1L7I2T1_9FLAO</name>
<proteinExistence type="predicted"/>
<sequence>MACQYVMCFTPVISGKIPFQSHMTIVVTTNSMAMGTRMNFALNRPF</sequence>
<protein>
    <submittedName>
        <fullName evidence="1">Uncharacterized protein</fullName>
    </submittedName>
</protein>
<dbReference type="KEGG" id="gfl:GRFL_1176"/>
<organism evidence="1 2">
    <name type="scientific">Christiangramia flava JLT2011</name>
    <dbReference type="NCBI Taxonomy" id="1229726"/>
    <lineage>
        <taxon>Bacteria</taxon>
        <taxon>Pseudomonadati</taxon>
        <taxon>Bacteroidota</taxon>
        <taxon>Flavobacteriia</taxon>
        <taxon>Flavobacteriales</taxon>
        <taxon>Flavobacteriaceae</taxon>
        <taxon>Christiangramia</taxon>
    </lineage>
</organism>